<dbReference type="OrthoDB" id="9795156at2"/>
<protein>
    <submittedName>
        <fullName evidence="1">3-methyladenine DNA glycosylase</fullName>
    </submittedName>
</protein>
<keyword evidence="2" id="KW-1185">Reference proteome</keyword>
<proteinExistence type="predicted"/>
<organism evidence="1 2">
    <name type="scientific">Pseudoalteromonas byunsanensis</name>
    <dbReference type="NCBI Taxonomy" id="327939"/>
    <lineage>
        <taxon>Bacteria</taxon>
        <taxon>Pseudomonadati</taxon>
        <taxon>Pseudomonadota</taxon>
        <taxon>Gammaproteobacteria</taxon>
        <taxon>Alteromonadales</taxon>
        <taxon>Pseudoalteromonadaceae</taxon>
        <taxon>Pseudoalteromonas</taxon>
    </lineage>
</organism>
<evidence type="ECO:0000313" key="2">
    <source>
        <dbReference type="Proteomes" id="UP000180253"/>
    </source>
</evidence>
<dbReference type="InterPro" id="IPR052891">
    <property type="entry name" value="DNA-3mA_glycosylase"/>
</dbReference>
<dbReference type="EMBL" id="MNAN01000033">
    <property type="protein sequence ID" value="OHU94720.1"/>
    <property type="molecule type" value="Genomic_DNA"/>
</dbReference>
<dbReference type="AlphaFoldDB" id="A0A1S1N103"/>
<evidence type="ECO:0000313" key="1">
    <source>
        <dbReference type="EMBL" id="OHU94720.1"/>
    </source>
</evidence>
<dbReference type="SUPFAM" id="SSF48150">
    <property type="entry name" value="DNA-glycosylase"/>
    <property type="match status" value="1"/>
</dbReference>
<dbReference type="STRING" id="327939.BIW53_14335"/>
<dbReference type="InterPro" id="IPR005019">
    <property type="entry name" value="Adenine_glyco"/>
</dbReference>
<accession>A0A1S1N103</accession>
<comment type="caution">
    <text evidence="1">The sequence shown here is derived from an EMBL/GenBank/DDBJ whole genome shotgun (WGS) entry which is preliminary data.</text>
</comment>
<dbReference type="Proteomes" id="UP000180253">
    <property type="component" value="Unassembled WGS sequence"/>
</dbReference>
<dbReference type="GO" id="GO:0006284">
    <property type="term" value="P:base-excision repair"/>
    <property type="evidence" value="ECO:0007669"/>
    <property type="project" value="InterPro"/>
</dbReference>
<dbReference type="Pfam" id="PF03352">
    <property type="entry name" value="Adenine_glyco"/>
    <property type="match status" value="1"/>
</dbReference>
<dbReference type="PANTHER" id="PTHR30037">
    <property type="entry name" value="DNA-3-METHYLADENINE GLYCOSYLASE 1"/>
    <property type="match status" value="1"/>
</dbReference>
<dbReference type="GO" id="GO:0008725">
    <property type="term" value="F:DNA-3-methyladenine glycosylase activity"/>
    <property type="evidence" value="ECO:0007669"/>
    <property type="project" value="InterPro"/>
</dbReference>
<dbReference type="Gene3D" id="1.10.340.30">
    <property type="entry name" value="Hypothetical protein, domain 2"/>
    <property type="match status" value="1"/>
</dbReference>
<name>A0A1S1N103_9GAMM</name>
<dbReference type="PANTHER" id="PTHR30037:SF3">
    <property type="entry name" value="BLR0857 PROTEIN"/>
    <property type="match status" value="1"/>
</dbReference>
<dbReference type="InterPro" id="IPR011257">
    <property type="entry name" value="DNA_glycosylase"/>
</dbReference>
<gene>
    <name evidence="1" type="ORF">BIW53_14335</name>
</gene>
<sequence>METFNNILERASKRKGGESNVLSLLSEPKTSTQLAKLSDSKWLEEFTRKVFQSGFYWSVINAKWDGFREVFWDFDADKLLMMSPDMLEQRARDERIVRNYKKVMTIPANCLMIHETALAHGSFAQFVAMWPCDDIVGLWLYLKKHGARLGGNTGPFALRAMGKDTFLLSRDVEAYLRSHEIIDGGSHSKKSLLATQAFFNTLVEQSGWTLQSLSQLIALSVGDNNISAGQIA</sequence>
<dbReference type="RefSeq" id="WP_070992696.1">
    <property type="nucleotide sequence ID" value="NZ_CBCSHD010000014.1"/>
</dbReference>
<reference evidence="1 2" key="1">
    <citation type="submission" date="2016-10" db="EMBL/GenBank/DDBJ databases">
        <title>Pseudoalteromonas amylolytica sp. nov., isolated from the surface seawater.</title>
        <authorList>
            <person name="Wu Y.-H."/>
            <person name="Cheng H."/>
            <person name="Jin X.-B."/>
            <person name="Wang C.-S."/>
            <person name="Xu X.-W."/>
        </authorList>
    </citation>
    <scope>NUCLEOTIDE SEQUENCE [LARGE SCALE GENOMIC DNA]</scope>
    <source>
        <strain evidence="1 2">JCM 12483</strain>
    </source>
</reference>